<evidence type="ECO:0000313" key="2">
    <source>
        <dbReference type="Proteomes" id="UP000248783"/>
    </source>
</evidence>
<comment type="caution">
    <text evidence="1">The sequence shown here is derived from an EMBL/GenBank/DDBJ whole genome shotgun (WGS) entry which is preliminary data.</text>
</comment>
<dbReference type="GO" id="GO:0005829">
    <property type="term" value="C:cytosol"/>
    <property type="evidence" value="ECO:0007669"/>
    <property type="project" value="TreeGrafter"/>
</dbReference>
<reference evidence="1 2" key="1">
    <citation type="submission" date="2018-06" db="EMBL/GenBank/DDBJ databases">
        <title>Whole genome sequencing of a novel hydrocarbon degrading bacterial strain, PW21 isolated from oil contaminated produced water sample.</title>
        <authorList>
            <person name="Nagkirti P."/>
            <person name="Shaikh A."/>
            <person name="Gowdaman V."/>
            <person name="Engineer A.E."/>
            <person name="Dagar S."/>
            <person name="Dhakephalkar P.K."/>
        </authorList>
    </citation>
    <scope>NUCLEOTIDE SEQUENCE [LARGE SCALE GENOMIC DNA]</scope>
    <source>
        <strain evidence="1 2">PW21</strain>
    </source>
</reference>
<organism evidence="1 2">
    <name type="scientific">Xylanimonas oleitrophica</name>
    <dbReference type="NCBI Taxonomy" id="2607479"/>
    <lineage>
        <taxon>Bacteria</taxon>
        <taxon>Bacillati</taxon>
        <taxon>Actinomycetota</taxon>
        <taxon>Actinomycetes</taxon>
        <taxon>Micrococcales</taxon>
        <taxon>Promicromonosporaceae</taxon>
        <taxon>Xylanimonas</taxon>
    </lineage>
</organism>
<name>A0A2W5WSV7_9MICO</name>
<dbReference type="AlphaFoldDB" id="A0A2W5WSV7"/>
<gene>
    <name evidence="1" type="ORF">DNL40_06240</name>
</gene>
<evidence type="ECO:0000313" key="1">
    <source>
        <dbReference type="EMBL" id="PZR53723.1"/>
    </source>
</evidence>
<keyword evidence="2" id="KW-1185">Reference proteome</keyword>
<proteinExistence type="predicted"/>
<dbReference type="EMBL" id="QKWH01000003">
    <property type="protein sequence ID" value="PZR53723.1"/>
    <property type="molecule type" value="Genomic_DNA"/>
</dbReference>
<dbReference type="PANTHER" id="PTHR30283:SF4">
    <property type="entry name" value="PEROXIDE STRESS RESISTANCE PROTEIN YAAA"/>
    <property type="match status" value="1"/>
</dbReference>
<dbReference type="InterPro" id="IPR005583">
    <property type="entry name" value="YaaA"/>
</dbReference>
<protein>
    <submittedName>
        <fullName evidence="1">Peroxide stress protein YaaA</fullName>
    </submittedName>
</protein>
<sequence length="282" mass="28772">MLLLLPPSEGKTPAPDGAAPVDLAALTAAAELTPQRTAVLDALAAVSARPDATTVLGVGDSLAAEVERNTRLRTEPAGPAAHVYTGVLYAAADLAALTADAGSEASARAAASVRIFSGLWGMVAPADRVPAYRLSGGVDLPGVGKLSTAWRGPLSEALDARAAGDVVVDCRSATYVAAWKPRTTGPDAAEWVTVRVVREAGGKRTVVSHNAKHTRGVLAGHLLRREAQPPTSADELARAAGELVGQVVGTEVGSGLSYRMLEATLHAATSKTAPQTLELVVG</sequence>
<dbReference type="Pfam" id="PF03883">
    <property type="entry name" value="H2O2_YaaD"/>
    <property type="match status" value="1"/>
</dbReference>
<dbReference type="Proteomes" id="UP000248783">
    <property type="component" value="Unassembled WGS sequence"/>
</dbReference>
<dbReference type="PANTHER" id="PTHR30283">
    <property type="entry name" value="PEROXIDE STRESS RESPONSE PROTEIN YAAA"/>
    <property type="match status" value="1"/>
</dbReference>
<dbReference type="RefSeq" id="WP_111250389.1">
    <property type="nucleotide sequence ID" value="NZ_QKWH01000003.1"/>
</dbReference>
<accession>A0A2W5WSV7</accession>
<dbReference type="GO" id="GO:0033194">
    <property type="term" value="P:response to hydroperoxide"/>
    <property type="evidence" value="ECO:0007669"/>
    <property type="project" value="TreeGrafter"/>
</dbReference>